<evidence type="ECO:0000256" key="1">
    <source>
        <dbReference type="ARBA" id="ARBA00023027"/>
    </source>
</evidence>
<dbReference type="AlphaFoldDB" id="A0AA43Q5T9"/>
<name>A0AA43Q5T9_9GAMM</name>
<keyword evidence="4" id="KW-1185">Reference proteome</keyword>
<evidence type="ECO:0000313" key="3">
    <source>
        <dbReference type="EMBL" id="MDI1232160.1"/>
    </source>
</evidence>
<evidence type="ECO:0000313" key="4">
    <source>
        <dbReference type="Proteomes" id="UP001160519"/>
    </source>
</evidence>
<sequence>MKILVTGTAGFIGSYVVQRLLERGDEVVGLDNINDYYDVKLKQGRLEKAGIKEDQLAWYKFVQSDKYLNYRFIRMNLEDKQAVQMLFANEKFDRVCHLAAQAGVRYSIENPYAYIQSNIDGFLNILEACRWNKVKHLVYASSSSVYGLNGKVPFSEKDGIAHPVSLYAATKKSNELMAHSYSQLYNLPTTGLRFFTVYGPWGRPDMSPFLFADAILNGRPIKVFNNGDMLRDFTYIDDIIEGVIRCIDKVALPFMEWDAENPDPSCSLAPYRIYNIGNSFPIKLMDFIQAIELACGKEAVKNYLPMQPGDVYQTNADTTALESDMGYKPSKNLVEGIKETVEWFKEYYKL</sequence>
<protein>
    <submittedName>
        <fullName evidence="3">NAD-dependent epimerase</fullName>
    </submittedName>
</protein>
<accession>A0AA43Q5T9</accession>
<organism evidence="3 4">
    <name type="scientific">Candidatus Methylobacter titanis</name>
    <dbReference type="NCBI Taxonomy" id="3053457"/>
    <lineage>
        <taxon>Bacteria</taxon>
        <taxon>Pseudomonadati</taxon>
        <taxon>Pseudomonadota</taxon>
        <taxon>Gammaproteobacteria</taxon>
        <taxon>Methylococcales</taxon>
        <taxon>Methylococcaceae</taxon>
        <taxon>Methylobacter</taxon>
    </lineage>
</organism>
<gene>
    <name evidence="3" type="ORF">PSU93_13520</name>
</gene>
<comment type="caution">
    <text evidence="3">The sequence shown here is derived from an EMBL/GenBank/DDBJ whole genome shotgun (WGS) entry which is preliminary data.</text>
</comment>
<evidence type="ECO:0000259" key="2">
    <source>
        <dbReference type="Pfam" id="PF01370"/>
    </source>
</evidence>
<dbReference type="Proteomes" id="UP001160519">
    <property type="component" value="Unassembled WGS sequence"/>
</dbReference>
<dbReference type="InterPro" id="IPR001509">
    <property type="entry name" value="Epimerase_deHydtase"/>
</dbReference>
<dbReference type="Gene3D" id="3.40.50.720">
    <property type="entry name" value="NAD(P)-binding Rossmann-like Domain"/>
    <property type="match status" value="1"/>
</dbReference>
<proteinExistence type="predicted"/>
<dbReference type="Pfam" id="PF01370">
    <property type="entry name" value="Epimerase"/>
    <property type="match status" value="1"/>
</dbReference>
<keyword evidence="1" id="KW-0520">NAD</keyword>
<dbReference type="SUPFAM" id="SSF51735">
    <property type="entry name" value="NAD(P)-binding Rossmann-fold domains"/>
    <property type="match status" value="1"/>
</dbReference>
<dbReference type="PANTHER" id="PTHR43574">
    <property type="entry name" value="EPIMERASE-RELATED"/>
    <property type="match status" value="1"/>
</dbReference>
<feature type="domain" description="NAD-dependent epimerase/dehydratase" evidence="2">
    <location>
        <begin position="3"/>
        <end position="249"/>
    </location>
</feature>
<dbReference type="PRINTS" id="PR01713">
    <property type="entry name" value="NUCEPIMERASE"/>
</dbReference>
<dbReference type="InterPro" id="IPR036291">
    <property type="entry name" value="NAD(P)-bd_dom_sf"/>
</dbReference>
<reference evidence="3" key="1">
    <citation type="submission" date="2023-01" db="EMBL/GenBank/DDBJ databases">
        <title>Biogeochemical cycle of methane in antarctic sediments.</title>
        <authorList>
            <person name="Roldan D.M."/>
            <person name="Menes R.J."/>
        </authorList>
    </citation>
    <scope>NUCLEOTIDE SEQUENCE [LARGE SCALE GENOMIC DNA]</scope>
    <source>
        <strain evidence="3">K-2018 MAG008</strain>
    </source>
</reference>
<dbReference type="CDD" id="cd05253">
    <property type="entry name" value="UDP_GE_SDE_e"/>
    <property type="match status" value="1"/>
</dbReference>
<dbReference type="EMBL" id="JAQSDF010000063">
    <property type="protein sequence ID" value="MDI1232160.1"/>
    <property type="molecule type" value="Genomic_DNA"/>
</dbReference>